<dbReference type="STRING" id="1545044.SAMN05444276_101451"/>
<reference evidence="3" key="1">
    <citation type="submission" date="2016-10" db="EMBL/GenBank/DDBJ databases">
        <authorList>
            <person name="Varghese N."/>
            <person name="Submissions S."/>
        </authorList>
    </citation>
    <scope>NUCLEOTIDE SEQUENCE [LARGE SCALE GENOMIC DNA]</scope>
    <source>
        <strain evidence="3">DSM 29303</strain>
    </source>
</reference>
<evidence type="ECO:0000259" key="1">
    <source>
        <dbReference type="Pfam" id="PF10135"/>
    </source>
</evidence>
<dbReference type="Pfam" id="PF10135">
    <property type="entry name" value="Rod-binding"/>
    <property type="match status" value="1"/>
</dbReference>
<organism evidence="2 3">
    <name type="scientific">Paracoccus sanguinis</name>
    <dbReference type="NCBI Taxonomy" id="1545044"/>
    <lineage>
        <taxon>Bacteria</taxon>
        <taxon>Pseudomonadati</taxon>
        <taxon>Pseudomonadota</taxon>
        <taxon>Alphaproteobacteria</taxon>
        <taxon>Rhodobacterales</taxon>
        <taxon>Paracoccaceae</taxon>
        <taxon>Paracoccus</taxon>
    </lineage>
</organism>
<dbReference type="InterPro" id="IPR019301">
    <property type="entry name" value="Flagellar_prot_FlgJ_N"/>
</dbReference>
<protein>
    <submittedName>
        <fullName evidence="2">Rod binding protein</fullName>
    </submittedName>
</protein>
<keyword evidence="3" id="KW-1185">Reference proteome</keyword>
<dbReference type="RefSeq" id="WP_036731191.1">
    <property type="nucleotide sequence ID" value="NZ_FNNA01000001.1"/>
</dbReference>
<gene>
    <name evidence="2" type="ORF">SAMN05444276_101451</name>
</gene>
<sequence>MIEFPMNSPTVRPAPTKFADKLEAAFLSEMLKIAMPAERRGAFSGGVGESQFASFLIDQYADAMAERLELGLGARGARTDG</sequence>
<accession>A0A1H2RUA4</accession>
<name>A0A1H2RUA4_9RHOB</name>
<evidence type="ECO:0000313" key="2">
    <source>
        <dbReference type="EMBL" id="SDW22875.1"/>
    </source>
</evidence>
<evidence type="ECO:0000313" key="3">
    <source>
        <dbReference type="Proteomes" id="UP000182944"/>
    </source>
</evidence>
<dbReference type="OrthoDB" id="7690273at2"/>
<dbReference type="EMBL" id="FNNA01000001">
    <property type="protein sequence ID" value="SDW22875.1"/>
    <property type="molecule type" value="Genomic_DNA"/>
</dbReference>
<proteinExistence type="predicted"/>
<dbReference type="AlphaFoldDB" id="A0A1H2RUA4"/>
<dbReference type="Proteomes" id="UP000182944">
    <property type="component" value="Unassembled WGS sequence"/>
</dbReference>
<feature type="domain" description="Flagellar protein FlgJ N-terminal" evidence="1">
    <location>
        <begin position="40"/>
        <end position="73"/>
    </location>
</feature>